<reference evidence="1 2" key="1">
    <citation type="journal article" date="2022" name="Allergy">
        <title>Genome assembly and annotation of Periplaneta americana reveal a comprehensive cockroach allergen profile.</title>
        <authorList>
            <person name="Wang L."/>
            <person name="Xiong Q."/>
            <person name="Saelim N."/>
            <person name="Wang L."/>
            <person name="Nong W."/>
            <person name="Wan A.T."/>
            <person name="Shi M."/>
            <person name="Liu X."/>
            <person name="Cao Q."/>
            <person name="Hui J.H.L."/>
            <person name="Sookrung N."/>
            <person name="Leung T.F."/>
            <person name="Tungtrongchitr A."/>
            <person name="Tsui S.K.W."/>
        </authorList>
    </citation>
    <scope>NUCLEOTIDE SEQUENCE [LARGE SCALE GENOMIC DNA]</scope>
    <source>
        <strain evidence="1">PWHHKU_190912</strain>
    </source>
</reference>
<sequence>MYDTRACVRDDLGKSEVVPYQSIWHVPRRPSFVYLASTAAYKTKEPRDRRRRFSFDNFQEYIVVYCNAGQFAPDHERLLIRGRNRDNILCRRCHREPETLTHVLGSCPHGEVLRNLRHYRIRSMIAEQFRSINFQVLEEVHGLAENGSTRRIDMIAIPPNNNNDYIIDPTVRFERQKSQSEDVNREKTTSTYVPCLFNDVVSTTRFFSVDEIGDSDMVFGEMRPKIRHDYLTFALRLVKTWDSTVLECRIACLIVKRADPGSNPALDKLPD</sequence>
<dbReference type="EMBL" id="JAJSOF020000009">
    <property type="protein sequence ID" value="KAJ4446008.1"/>
    <property type="molecule type" value="Genomic_DNA"/>
</dbReference>
<evidence type="ECO:0000313" key="2">
    <source>
        <dbReference type="Proteomes" id="UP001148838"/>
    </source>
</evidence>
<proteinExistence type="predicted"/>
<accession>A0ABQ8TH86</accession>
<dbReference type="Proteomes" id="UP001148838">
    <property type="component" value="Unassembled WGS sequence"/>
</dbReference>
<comment type="caution">
    <text evidence="1">The sequence shown here is derived from an EMBL/GenBank/DDBJ whole genome shotgun (WGS) entry which is preliminary data.</text>
</comment>
<gene>
    <name evidence="1" type="ORF">ANN_12694</name>
</gene>
<keyword evidence="2" id="KW-1185">Reference proteome</keyword>
<evidence type="ECO:0000313" key="1">
    <source>
        <dbReference type="EMBL" id="KAJ4446008.1"/>
    </source>
</evidence>
<organism evidence="1 2">
    <name type="scientific">Periplaneta americana</name>
    <name type="common">American cockroach</name>
    <name type="synonym">Blatta americana</name>
    <dbReference type="NCBI Taxonomy" id="6978"/>
    <lineage>
        <taxon>Eukaryota</taxon>
        <taxon>Metazoa</taxon>
        <taxon>Ecdysozoa</taxon>
        <taxon>Arthropoda</taxon>
        <taxon>Hexapoda</taxon>
        <taxon>Insecta</taxon>
        <taxon>Pterygota</taxon>
        <taxon>Neoptera</taxon>
        <taxon>Polyneoptera</taxon>
        <taxon>Dictyoptera</taxon>
        <taxon>Blattodea</taxon>
        <taxon>Blattoidea</taxon>
        <taxon>Blattidae</taxon>
        <taxon>Blattinae</taxon>
        <taxon>Periplaneta</taxon>
    </lineage>
</organism>
<protein>
    <recommendedName>
        <fullName evidence="3">Reverse transcriptase</fullName>
    </recommendedName>
</protein>
<evidence type="ECO:0008006" key="3">
    <source>
        <dbReference type="Google" id="ProtNLM"/>
    </source>
</evidence>
<name>A0ABQ8TH86_PERAM</name>